<sequence>MQLAQAAASPWTVSLHHLLAASALVKCHTLAVDLIIRTRTSCLIQAQYIDSKGSVAAHFVLQLMLPSNCSVGCADRRPPPTVCSSRHWRSAEALGCLADSSPG</sequence>
<dbReference type="AlphaFoldDB" id="A0A1Y1ZVD2"/>
<evidence type="ECO:0008006" key="4">
    <source>
        <dbReference type="Google" id="ProtNLM"/>
    </source>
</evidence>
<evidence type="ECO:0000313" key="3">
    <source>
        <dbReference type="Proteomes" id="UP000193144"/>
    </source>
</evidence>
<comment type="caution">
    <text evidence="2">The sequence shown here is derived from an EMBL/GenBank/DDBJ whole genome shotgun (WGS) entry which is preliminary data.</text>
</comment>
<feature type="chain" id="PRO_5013118820" description="Secreted protein" evidence="1">
    <location>
        <begin position="32"/>
        <end position="103"/>
    </location>
</feature>
<evidence type="ECO:0000256" key="1">
    <source>
        <dbReference type="SAM" id="SignalP"/>
    </source>
</evidence>
<keyword evidence="3" id="KW-1185">Reference proteome</keyword>
<name>A0A1Y1ZVD2_9PLEO</name>
<gene>
    <name evidence="2" type="ORF">BCR34DRAFT_244341</name>
</gene>
<dbReference type="EMBL" id="MCFA01000036">
    <property type="protein sequence ID" value="ORY14017.1"/>
    <property type="molecule type" value="Genomic_DNA"/>
</dbReference>
<proteinExistence type="predicted"/>
<feature type="signal peptide" evidence="1">
    <location>
        <begin position="1"/>
        <end position="31"/>
    </location>
</feature>
<dbReference type="Proteomes" id="UP000193144">
    <property type="component" value="Unassembled WGS sequence"/>
</dbReference>
<accession>A0A1Y1ZVD2</accession>
<evidence type="ECO:0000313" key="2">
    <source>
        <dbReference type="EMBL" id="ORY14017.1"/>
    </source>
</evidence>
<reference evidence="2 3" key="1">
    <citation type="submission" date="2016-07" db="EMBL/GenBank/DDBJ databases">
        <title>Pervasive Adenine N6-methylation of Active Genes in Fungi.</title>
        <authorList>
            <consortium name="DOE Joint Genome Institute"/>
            <person name="Mondo S.J."/>
            <person name="Dannebaum R.O."/>
            <person name="Kuo R.C."/>
            <person name="Labutti K."/>
            <person name="Haridas S."/>
            <person name="Kuo A."/>
            <person name="Salamov A."/>
            <person name="Ahrendt S.R."/>
            <person name="Lipzen A."/>
            <person name="Sullivan W."/>
            <person name="Andreopoulos W.B."/>
            <person name="Clum A."/>
            <person name="Lindquist E."/>
            <person name="Daum C."/>
            <person name="Ramamoorthy G.K."/>
            <person name="Gryganskyi A."/>
            <person name="Culley D."/>
            <person name="Magnuson J.K."/>
            <person name="James T.Y."/>
            <person name="O'Malley M.A."/>
            <person name="Stajich J.E."/>
            <person name="Spatafora J.W."/>
            <person name="Visel A."/>
            <person name="Grigoriev I.V."/>
        </authorList>
    </citation>
    <scope>NUCLEOTIDE SEQUENCE [LARGE SCALE GENOMIC DNA]</scope>
    <source>
        <strain evidence="2 3">CBS 115471</strain>
    </source>
</reference>
<protein>
    <recommendedName>
        <fullName evidence="4">Secreted protein</fullName>
    </recommendedName>
</protein>
<keyword evidence="1" id="KW-0732">Signal</keyword>
<organism evidence="2 3">
    <name type="scientific">Clohesyomyces aquaticus</name>
    <dbReference type="NCBI Taxonomy" id="1231657"/>
    <lineage>
        <taxon>Eukaryota</taxon>
        <taxon>Fungi</taxon>
        <taxon>Dikarya</taxon>
        <taxon>Ascomycota</taxon>
        <taxon>Pezizomycotina</taxon>
        <taxon>Dothideomycetes</taxon>
        <taxon>Pleosporomycetidae</taxon>
        <taxon>Pleosporales</taxon>
        <taxon>Lindgomycetaceae</taxon>
        <taxon>Clohesyomyces</taxon>
    </lineage>
</organism>